<dbReference type="GO" id="GO:0000122">
    <property type="term" value="P:negative regulation of transcription by RNA polymerase II"/>
    <property type="evidence" value="ECO:0007669"/>
    <property type="project" value="TreeGrafter"/>
</dbReference>
<comment type="subcellular location">
    <subcellularLocation>
        <location evidence="1">Nucleus</location>
    </subcellularLocation>
</comment>
<dbReference type="SUPFAM" id="SSF82708">
    <property type="entry name" value="R3H domain"/>
    <property type="match status" value="1"/>
</dbReference>
<dbReference type="GO" id="GO:0008270">
    <property type="term" value="F:zinc ion binding"/>
    <property type="evidence" value="ECO:0007669"/>
    <property type="project" value="UniProtKB-KW"/>
</dbReference>
<dbReference type="OMA" id="CPHPCDS"/>
<dbReference type="InterPro" id="IPR001374">
    <property type="entry name" value="R3H_dom"/>
</dbReference>
<keyword evidence="5" id="KW-0863">Zinc-finger</keyword>
<evidence type="ECO:0000256" key="6">
    <source>
        <dbReference type="ARBA" id="ARBA00022833"/>
    </source>
</evidence>
<dbReference type="PANTHER" id="PTHR12360:SF12">
    <property type="entry name" value="TRANSCRIPTIONAL REPRESSOR NF-X1"/>
    <property type="match status" value="1"/>
</dbReference>
<evidence type="ECO:0000256" key="4">
    <source>
        <dbReference type="ARBA" id="ARBA00022737"/>
    </source>
</evidence>
<organism evidence="12 13">
    <name type="scientific">Marssonina brunnea f. sp. multigermtubi (strain MB_m1)</name>
    <name type="common">Marssonina leaf spot fungus</name>
    <dbReference type="NCBI Taxonomy" id="1072389"/>
    <lineage>
        <taxon>Eukaryota</taxon>
        <taxon>Fungi</taxon>
        <taxon>Dikarya</taxon>
        <taxon>Ascomycota</taxon>
        <taxon>Pezizomycotina</taxon>
        <taxon>Leotiomycetes</taxon>
        <taxon>Helotiales</taxon>
        <taxon>Drepanopezizaceae</taxon>
        <taxon>Drepanopeziza</taxon>
    </lineage>
</organism>
<dbReference type="eggNOG" id="KOG1952">
    <property type="taxonomic scope" value="Eukaryota"/>
</dbReference>
<gene>
    <name evidence="12" type="ORF">MBM_05974</name>
</gene>
<dbReference type="PANTHER" id="PTHR12360">
    <property type="entry name" value="NUCLEAR TRANSCRIPTION FACTOR, X-BOX BINDING 1 NFX1"/>
    <property type="match status" value="1"/>
</dbReference>
<dbReference type="SMART" id="SM00393">
    <property type="entry name" value="R3H"/>
    <property type="match status" value="1"/>
</dbReference>
<keyword evidence="13" id="KW-1185">Reference proteome</keyword>
<feature type="compositionally biased region" description="Gly residues" evidence="10">
    <location>
        <begin position="27"/>
        <end position="36"/>
    </location>
</feature>
<dbReference type="CDD" id="cd06008">
    <property type="entry name" value="NF-X1-zinc-finger"/>
    <property type="match status" value="5"/>
</dbReference>
<feature type="region of interest" description="Disordered" evidence="10">
    <location>
        <begin position="57"/>
        <end position="84"/>
    </location>
</feature>
<evidence type="ECO:0000256" key="10">
    <source>
        <dbReference type="SAM" id="MobiDB-lite"/>
    </source>
</evidence>
<feature type="domain" description="R3H" evidence="11">
    <location>
        <begin position="814"/>
        <end position="877"/>
    </location>
</feature>
<keyword evidence="9" id="KW-0539">Nucleus</keyword>
<keyword evidence="4" id="KW-0677">Repeat</keyword>
<keyword evidence="7" id="KW-0805">Transcription regulation</keyword>
<evidence type="ECO:0000259" key="11">
    <source>
        <dbReference type="PROSITE" id="PS51061"/>
    </source>
</evidence>
<protein>
    <submittedName>
        <fullName evidence="12">NF-X1 type zinc finger protein</fullName>
    </submittedName>
</protein>
<feature type="region of interest" description="Disordered" evidence="10">
    <location>
        <begin position="1010"/>
        <end position="1036"/>
    </location>
</feature>
<proteinExistence type="inferred from homology"/>
<dbReference type="Pfam" id="PF01422">
    <property type="entry name" value="zf-NF-X1"/>
    <property type="match status" value="7"/>
</dbReference>
<dbReference type="AlphaFoldDB" id="K1X5N6"/>
<feature type="region of interest" description="Disordered" evidence="10">
    <location>
        <begin position="1"/>
        <end position="45"/>
    </location>
</feature>
<feature type="compositionally biased region" description="Basic residues" evidence="10">
    <location>
        <begin position="74"/>
        <end position="84"/>
    </location>
</feature>
<dbReference type="Pfam" id="PF01424">
    <property type="entry name" value="R3H"/>
    <property type="match status" value="1"/>
</dbReference>
<evidence type="ECO:0000256" key="9">
    <source>
        <dbReference type="ARBA" id="ARBA00023242"/>
    </source>
</evidence>
<evidence type="ECO:0000256" key="1">
    <source>
        <dbReference type="ARBA" id="ARBA00004123"/>
    </source>
</evidence>
<dbReference type="OrthoDB" id="6512771at2759"/>
<evidence type="ECO:0000313" key="13">
    <source>
        <dbReference type="Proteomes" id="UP000006753"/>
    </source>
</evidence>
<dbReference type="PROSITE" id="PS51061">
    <property type="entry name" value="R3H"/>
    <property type="match status" value="1"/>
</dbReference>
<dbReference type="Proteomes" id="UP000006753">
    <property type="component" value="Unassembled WGS sequence"/>
</dbReference>
<feature type="compositionally biased region" description="Basic residues" evidence="10">
    <location>
        <begin position="16"/>
        <end position="26"/>
    </location>
</feature>
<keyword evidence="3" id="KW-0479">Metal-binding</keyword>
<dbReference type="CDD" id="cd06006">
    <property type="entry name" value="R3H_unknown_2"/>
    <property type="match status" value="1"/>
</dbReference>
<evidence type="ECO:0000256" key="3">
    <source>
        <dbReference type="ARBA" id="ARBA00022723"/>
    </source>
</evidence>
<dbReference type="HOGENOM" id="CLU_005714_2_0_1"/>
<dbReference type="EMBL" id="JH921440">
    <property type="protein sequence ID" value="EKD15963.1"/>
    <property type="molecule type" value="Genomic_DNA"/>
</dbReference>
<name>K1X5N6_MARBU</name>
<reference evidence="12 13" key="1">
    <citation type="journal article" date="2012" name="BMC Genomics">
        <title>Sequencing the genome of Marssonina brunnea reveals fungus-poplar co-evolution.</title>
        <authorList>
            <person name="Zhu S."/>
            <person name="Cao Y.-Z."/>
            <person name="Jiang C."/>
            <person name="Tan B.-Y."/>
            <person name="Wang Z."/>
            <person name="Feng S."/>
            <person name="Zhang L."/>
            <person name="Su X.-H."/>
            <person name="Brejova B."/>
            <person name="Vinar T."/>
            <person name="Xu M."/>
            <person name="Wang M.-X."/>
            <person name="Zhang S.-G."/>
            <person name="Huang M.-R."/>
            <person name="Wu R."/>
            <person name="Zhou Y."/>
        </authorList>
    </citation>
    <scope>NUCLEOTIDE SEQUENCE [LARGE SCALE GENOMIC DNA]</scope>
    <source>
        <strain evidence="12 13">MB_m1</strain>
    </source>
</reference>
<dbReference type="InParanoid" id="K1X5N6"/>
<dbReference type="GeneID" id="18761909"/>
<dbReference type="GO" id="GO:0000977">
    <property type="term" value="F:RNA polymerase II transcription regulatory region sequence-specific DNA binding"/>
    <property type="evidence" value="ECO:0007669"/>
    <property type="project" value="TreeGrafter"/>
</dbReference>
<feature type="region of interest" description="Disordered" evidence="10">
    <location>
        <begin position="119"/>
        <end position="149"/>
    </location>
</feature>
<comment type="similarity">
    <text evidence="2">Belongs to the NFX1 family.</text>
</comment>
<dbReference type="InterPro" id="IPR034078">
    <property type="entry name" value="NFX1_fam"/>
</dbReference>
<evidence type="ECO:0000256" key="5">
    <source>
        <dbReference type="ARBA" id="ARBA00022771"/>
    </source>
</evidence>
<keyword evidence="8" id="KW-0804">Transcription</keyword>
<dbReference type="FunFam" id="3.30.1370.50:FF:000006">
    <property type="entry name" value="NF-X1 finger transcription factor"/>
    <property type="match status" value="1"/>
</dbReference>
<dbReference type="CDD" id="cd16492">
    <property type="entry name" value="RING-CH-C4HC3_NFX1-like"/>
    <property type="match status" value="1"/>
</dbReference>
<dbReference type="KEGG" id="mbe:MBM_05974"/>
<dbReference type="GO" id="GO:0005634">
    <property type="term" value="C:nucleus"/>
    <property type="evidence" value="ECO:0007669"/>
    <property type="project" value="UniProtKB-SubCell"/>
</dbReference>
<dbReference type="SMART" id="SM00438">
    <property type="entry name" value="ZnF_NFX"/>
    <property type="match status" value="8"/>
</dbReference>
<dbReference type="InterPro" id="IPR034077">
    <property type="entry name" value="R3H_FAP1"/>
</dbReference>
<evidence type="ECO:0000256" key="8">
    <source>
        <dbReference type="ARBA" id="ARBA00023163"/>
    </source>
</evidence>
<dbReference type="InterPro" id="IPR000967">
    <property type="entry name" value="Znf_NFX1"/>
</dbReference>
<evidence type="ECO:0000256" key="2">
    <source>
        <dbReference type="ARBA" id="ARBA00007269"/>
    </source>
</evidence>
<keyword evidence="6" id="KW-0862">Zinc</keyword>
<dbReference type="InterPro" id="IPR036867">
    <property type="entry name" value="R3H_dom_sf"/>
</dbReference>
<evidence type="ECO:0000256" key="7">
    <source>
        <dbReference type="ARBA" id="ARBA00023015"/>
    </source>
</evidence>
<feature type="compositionally biased region" description="Polar residues" evidence="10">
    <location>
        <begin position="58"/>
        <end position="70"/>
    </location>
</feature>
<dbReference type="Gene3D" id="3.30.1370.50">
    <property type="entry name" value="R3H-like domain"/>
    <property type="match status" value="1"/>
</dbReference>
<evidence type="ECO:0000313" key="12">
    <source>
        <dbReference type="EMBL" id="EKD15963.1"/>
    </source>
</evidence>
<sequence length="1072" mass="117212">MSTAEPSPAPAVGAGRGRRRGLRRGGPRGGGGGGASGNTTPNSSLALRPASVALEAQASVQSQSHTQRTQGRASGRRGGYRGRGRGAAQLMVNGQRAFGGQLTAATSNEGSLAGDAPEFVPGQPVASRVRQQQPRILPKRRMSKSQAPDIATRTHEDITNGQYECVICTNEVLPNSKVWSCRTCWSVLHLSCVKRWSKNEVSTHQQRAVENGELPPPRQWRCPGCNLPKLDLPNNYSCWCEKEIEPRSIAGLPPHSCGQSCSRRRAGSCPHPCELICHAGPCPSCGHMGPPTSCFCGKETSSRRCVDTNYQSGWACGQVCGEDLSCGEHTCQKECHEGLCGSCDVEVESRCYCGRTERILRCFERDDEMESQLSQESWIGSFNCGTECRRPFDCGNPRHFCKQPCHVLDPVSPHCPLSPDVVTHCSCGKTPIDVLLLEPRVDCSAPVPHCKEKCQKLLACGHVCEELCHGGVCKPCLQTIEITCRCGRTISKSVCQQGSEELPQCPRVCRTNLNCGRHECGDRCCPGEKKAGERQASKRKHRALNAAPVNGEEFEPEHICLKVCGRRLKCLNHTCASLCHKGPCGSCLEAVFEDISCACGKTVLQPPQPCGTQPPECRFDCTRQRTCGHPQIKHQCHEDGEECPKCPFLVEKSCICGKKTLKNQPCWFSEVRCGLPCNKKLRCGNHFCQYMCHRAGQCEDAMSHCKQACGRKKTVCEHTCLDPCHAPYPCKENSPCQAKTFMTCECQNQKQAIKCLASKTSAGNSEKTLECNDECLKVQRNAKLAAALNIDPASHASDHIPYSATTLAFFADHQKFGQQYEREFRVFAADEKEKRLRFKPMQAFQRAFIHALAEDFGLDSESQDPEPRRHVCIFKTPKFVSAPAKTLGQCVKVRATPVVEASSSKTLVSNAEPWNAFLLTNPKFGITMEELYADLKPDFAQAGIDFEVSFLPSGDVVLKSLATGQRLVKMDKELAALKGPVGKRISSLRLASSTSLCAVDGSLNILRQEDQNSSSGGWSQVAKGGPASRGLPIPSVGAKSSFMVLGRIKKENDKKKVVEETVEDWEMEADAA</sequence>
<dbReference type="FunCoup" id="K1X5N6">
    <property type="interactions" value="959"/>
</dbReference>
<dbReference type="STRING" id="1072389.K1X5N6"/>
<accession>K1X5N6</accession>
<dbReference type="GO" id="GO:0000981">
    <property type="term" value="F:DNA-binding transcription factor activity, RNA polymerase II-specific"/>
    <property type="evidence" value="ECO:0007669"/>
    <property type="project" value="TreeGrafter"/>
</dbReference>